<feature type="domain" description="N-terminal" evidence="1">
    <location>
        <begin position="8"/>
        <end position="128"/>
    </location>
</feature>
<gene>
    <name evidence="3" type="ORF">ABH943_005232</name>
</gene>
<comment type="caution">
    <text evidence="3">The sequence shown here is derived from an EMBL/GenBank/DDBJ whole genome shotgun (WGS) entry which is preliminary data.</text>
</comment>
<evidence type="ECO:0000313" key="3">
    <source>
        <dbReference type="EMBL" id="MFK4445210.1"/>
    </source>
</evidence>
<reference evidence="3 4" key="2">
    <citation type="submission" date="2024-11" db="EMBL/GenBank/DDBJ databases">
        <title>Using genomics to understand microbial adaptation to soil warming.</title>
        <authorList>
            <person name="Deangelis K.M. PhD."/>
        </authorList>
    </citation>
    <scope>NUCLEOTIDE SEQUENCE [LARGE SCALE GENOMIC DNA]</scope>
    <source>
        <strain evidence="3 4">GAS97</strain>
    </source>
</reference>
<dbReference type="PIRSF" id="PIRSF037112">
    <property type="entry name" value="Antirestriction_ArdC"/>
    <property type="match status" value="1"/>
</dbReference>
<name>A0ABW8MRH0_9BURK</name>
<proteinExistence type="predicted"/>
<dbReference type="Pfam" id="PF08401">
    <property type="entry name" value="ArdcN"/>
    <property type="match status" value="1"/>
</dbReference>
<organism evidence="3 4">
    <name type="scientific">Caballeronia udeis</name>
    <dbReference type="NCBI Taxonomy" id="1232866"/>
    <lineage>
        <taxon>Bacteria</taxon>
        <taxon>Pseudomonadati</taxon>
        <taxon>Pseudomonadota</taxon>
        <taxon>Betaproteobacteria</taxon>
        <taxon>Burkholderiales</taxon>
        <taxon>Burkholderiaceae</taxon>
        <taxon>Caballeronia</taxon>
    </lineage>
</organism>
<dbReference type="InterPro" id="IPR017113">
    <property type="entry name" value="Antirestriction_ArdC"/>
</dbReference>
<dbReference type="Proteomes" id="UP001620514">
    <property type="component" value="Unassembled WGS sequence"/>
</dbReference>
<dbReference type="EMBL" id="JBIYDN010000018">
    <property type="protein sequence ID" value="MFK4445210.1"/>
    <property type="molecule type" value="Genomic_DNA"/>
</dbReference>
<reference evidence="3 4" key="1">
    <citation type="submission" date="2024-10" db="EMBL/GenBank/DDBJ databases">
        <authorList>
            <person name="Deangelis K."/>
            <person name="Huntemann M."/>
            <person name="Clum A."/>
            <person name="Wang J."/>
            <person name="Palaniappan K."/>
            <person name="Ritter S."/>
            <person name="Chen I.-M."/>
            <person name="Stamatis D."/>
            <person name="Reddy T."/>
            <person name="O'Malley R."/>
            <person name="Daum C."/>
            <person name="Ng V."/>
            <person name="Ivanova N."/>
            <person name="Kyrpides N."/>
            <person name="Woyke T."/>
        </authorList>
    </citation>
    <scope>NUCLEOTIDE SEQUENCE [LARGE SCALE GENOMIC DNA]</scope>
    <source>
        <strain evidence="3 4">GAS97</strain>
    </source>
</reference>
<accession>A0ABW8MRH0</accession>
<evidence type="ECO:0000313" key="4">
    <source>
        <dbReference type="Proteomes" id="UP001620514"/>
    </source>
</evidence>
<dbReference type="InterPro" id="IPR013610">
    <property type="entry name" value="ArdC_N"/>
</dbReference>
<keyword evidence="4" id="KW-1185">Reference proteome</keyword>
<sequence>MNTATSHQDIYSRVTDRIIADLQKGVRPWLKPWSVSNAESRITLPVRHNGVPYRGINILLLWGESIANGYRPNRWMTYKQAAELGAHVRKGEHGSLVVYADTFHKVEENDSGEEIERDMPFMKGYTVFNVEQIDGLPEGYQVTPAPTAEPLQLIQHAESFFAATGATFRHGGNRAFYAPAQDFIQLPPADAFRDAESYAATKAHELTHWTSHPSRLNRILGKRFGDEAYAAEELIAELGAAFLSADLGIASEVREDHAAYLASWLKVLIADKRAIFAAAAHAQRAADYLHSRQDQH</sequence>
<feature type="domain" description="Polyvalent protein metallopeptidase" evidence="2">
    <location>
        <begin position="156"/>
        <end position="281"/>
    </location>
</feature>
<evidence type="ECO:0000259" key="1">
    <source>
        <dbReference type="Pfam" id="PF08401"/>
    </source>
</evidence>
<protein>
    <submittedName>
        <fullName evidence="3">Antirestriction protein ArdC</fullName>
    </submittedName>
</protein>
<evidence type="ECO:0000259" key="2">
    <source>
        <dbReference type="Pfam" id="PF18818"/>
    </source>
</evidence>
<dbReference type="RefSeq" id="WP_404610235.1">
    <property type="nucleotide sequence ID" value="NZ_JBIYDN010000018.1"/>
</dbReference>
<dbReference type="Pfam" id="PF18818">
    <property type="entry name" value="MPTase-PolyVal"/>
    <property type="match status" value="1"/>
</dbReference>
<dbReference type="InterPro" id="IPR041459">
    <property type="entry name" value="MPTase-PolyVal"/>
</dbReference>